<dbReference type="EMBL" id="PXYW01000119">
    <property type="protein sequence ID" value="PSR26754.1"/>
    <property type="molecule type" value="Genomic_DNA"/>
</dbReference>
<sequence>MTYQDFIDQTAGHLDDLGYNPPQVAFKLSQDFNKDPETIAKVLYKQFHCTPTEIAGALLNEHGLHLSVVDVIKIFNRVPELQRIPRRSLVEMLCEYRITDRSYEEVAQALNVTTTLSYEDIAAIFRNPPLSLPLERLIQILRSPEGLGLSANDALEILAHLDPEYCE</sequence>
<dbReference type="AlphaFoldDB" id="A0A2T2WWZ0"/>
<protein>
    <submittedName>
        <fullName evidence="1">Uncharacterized protein</fullName>
    </submittedName>
</protein>
<evidence type="ECO:0000313" key="1">
    <source>
        <dbReference type="EMBL" id="PSR26754.1"/>
    </source>
</evidence>
<dbReference type="Proteomes" id="UP000242972">
    <property type="component" value="Unassembled WGS sequence"/>
</dbReference>
<organism evidence="1 2">
    <name type="scientific">Sulfobacillus benefaciens</name>
    <dbReference type="NCBI Taxonomy" id="453960"/>
    <lineage>
        <taxon>Bacteria</taxon>
        <taxon>Bacillati</taxon>
        <taxon>Bacillota</taxon>
        <taxon>Clostridia</taxon>
        <taxon>Eubacteriales</taxon>
        <taxon>Clostridiales Family XVII. Incertae Sedis</taxon>
        <taxon>Sulfobacillus</taxon>
    </lineage>
</organism>
<evidence type="ECO:0000313" key="2">
    <source>
        <dbReference type="Proteomes" id="UP000242972"/>
    </source>
</evidence>
<comment type="caution">
    <text evidence="1">The sequence shown here is derived from an EMBL/GenBank/DDBJ whole genome shotgun (WGS) entry which is preliminary data.</text>
</comment>
<reference evidence="1 2" key="1">
    <citation type="journal article" date="2014" name="BMC Genomics">
        <title>Comparison of environmental and isolate Sulfobacillus genomes reveals diverse carbon, sulfur, nitrogen, and hydrogen metabolisms.</title>
        <authorList>
            <person name="Justice N.B."/>
            <person name="Norman A."/>
            <person name="Brown C.T."/>
            <person name="Singh A."/>
            <person name="Thomas B.C."/>
            <person name="Banfield J.F."/>
        </authorList>
    </citation>
    <scope>NUCLEOTIDE SEQUENCE [LARGE SCALE GENOMIC DNA]</scope>
    <source>
        <strain evidence="1">AMDSBA4</strain>
    </source>
</reference>
<proteinExistence type="predicted"/>
<gene>
    <name evidence="1" type="ORF">C7B46_19785</name>
</gene>
<name>A0A2T2WWZ0_9FIRM</name>
<accession>A0A2T2WWZ0</accession>